<dbReference type="OrthoDB" id="20363at2759"/>
<evidence type="ECO:0000259" key="8">
    <source>
        <dbReference type="PROSITE" id="PS50011"/>
    </source>
</evidence>
<reference evidence="9 10" key="1">
    <citation type="submission" date="2015-12" db="EMBL/GenBank/DDBJ databases">
        <title>Dictyostelia acquired genes for synthesis and detection of signals that induce cell-type specialization by lateral gene transfer from prokaryotes.</title>
        <authorList>
            <person name="Gloeckner G."/>
            <person name="Schaap P."/>
        </authorList>
    </citation>
    <scope>NUCLEOTIDE SEQUENCE [LARGE SCALE GENOMIC DNA]</scope>
    <source>
        <strain evidence="9 10">TK</strain>
    </source>
</reference>
<dbReference type="SUPFAM" id="SSF56112">
    <property type="entry name" value="Protein kinase-like (PK-like)"/>
    <property type="match status" value="1"/>
</dbReference>
<dbReference type="GO" id="GO:0004693">
    <property type="term" value="F:cyclin-dependent protein serine/threonine kinase activity"/>
    <property type="evidence" value="ECO:0007669"/>
    <property type="project" value="TreeGrafter"/>
</dbReference>
<dbReference type="PANTHER" id="PTHR24056">
    <property type="entry name" value="CELL DIVISION PROTEIN KINASE"/>
    <property type="match status" value="1"/>
</dbReference>
<keyword evidence="2" id="KW-0723">Serine/threonine-protein kinase</keyword>
<dbReference type="Pfam" id="PF00069">
    <property type="entry name" value="Pkinase"/>
    <property type="match status" value="1"/>
</dbReference>
<proteinExistence type="inferred from homology"/>
<dbReference type="PROSITE" id="PS50011">
    <property type="entry name" value="PROTEIN_KINASE_DOM"/>
    <property type="match status" value="1"/>
</dbReference>
<evidence type="ECO:0000313" key="10">
    <source>
        <dbReference type="Proteomes" id="UP000076078"/>
    </source>
</evidence>
<dbReference type="Gene3D" id="3.30.200.20">
    <property type="entry name" value="Phosphorylase Kinase, domain 1"/>
    <property type="match status" value="1"/>
</dbReference>
<dbReference type="OMA" id="LEANQCL"/>
<dbReference type="InterPro" id="IPR000719">
    <property type="entry name" value="Prot_kinase_dom"/>
</dbReference>
<gene>
    <name evidence="9" type="ORF">DLAC_08356</name>
</gene>
<dbReference type="InterPro" id="IPR050108">
    <property type="entry name" value="CDK"/>
</dbReference>
<dbReference type="AlphaFoldDB" id="A0A151ZBS5"/>
<dbReference type="InterPro" id="IPR017441">
    <property type="entry name" value="Protein_kinase_ATP_BS"/>
</dbReference>
<organism evidence="9 10">
    <name type="scientific">Tieghemostelium lacteum</name>
    <name type="common">Slime mold</name>
    <name type="synonym">Dictyostelium lacteum</name>
    <dbReference type="NCBI Taxonomy" id="361077"/>
    <lineage>
        <taxon>Eukaryota</taxon>
        <taxon>Amoebozoa</taxon>
        <taxon>Evosea</taxon>
        <taxon>Eumycetozoa</taxon>
        <taxon>Dictyostelia</taxon>
        <taxon>Dictyosteliales</taxon>
        <taxon>Raperosteliaceae</taxon>
        <taxon>Tieghemostelium</taxon>
    </lineage>
</organism>
<evidence type="ECO:0000256" key="1">
    <source>
        <dbReference type="ARBA" id="ARBA00006485"/>
    </source>
</evidence>
<keyword evidence="3" id="KW-0808">Transferase</keyword>
<dbReference type="GO" id="GO:0005634">
    <property type="term" value="C:nucleus"/>
    <property type="evidence" value="ECO:0007669"/>
    <property type="project" value="TreeGrafter"/>
</dbReference>
<accession>A0A151ZBS5</accession>
<keyword evidence="5" id="KW-0418">Kinase</keyword>
<protein>
    <recommendedName>
        <fullName evidence="8">Protein kinase domain-containing protein</fullName>
    </recommendedName>
</protein>
<evidence type="ECO:0000313" key="9">
    <source>
        <dbReference type="EMBL" id="KYQ91396.1"/>
    </source>
</evidence>
<dbReference type="PROSITE" id="PS00108">
    <property type="entry name" value="PROTEIN_KINASE_ST"/>
    <property type="match status" value="1"/>
</dbReference>
<dbReference type="EMBL" id="LODT01000035">
    <property type="protein sequence ID" value="KYQ91396.1"/>
    <property type="molecule type" value="Genomic_DNA"/>
</dbReference>
<evidence type="ECO:0000256" key="7">
    <source>
        <dbReference type="PROSITE-ProRule" id="PRU10141"/>
    </source>
</evidence>
<dbReference type="InterPro" id="IPR011009">
    <property type="entry name" value="Kinase-like_dom_sf"/>
</dbReference>
<dbReference type="Proteomes" id="UP000076078">
    <property type="component" value="Unassembled WGS sequence"/>
</dbReference>
<dbReference type="FunFam" id="1.10.510.10:FF:000624">
    <property type="entry name" value="Mitogen-activated protein kinase"/>
    <property type="match status" value="1"/>
</dbReference>
<dbReference type="PROSITE" id="PS00107">
    <property type="entry name" value="PROTEIN_KINASE_ATP"/>
    <property type="match status" value="1"/>
</dbReference>
<evidence type="ECO:0000256" key="2">
    <source>
        <dbReference type="ARBA" id="ARBA00022527"/>
    </source>
</evidence>
<feature type="binding site" evidence="7">
    <location>
        <position position="33"/>
    </location>
    <ligand>
        <name>ATP</name>
        <dbReference type="ChEBI" id="CHEBI:30616"/>
    </ligand>
</feature>
<sequence>MEDYIIIERVGEGTYGYVYRAVNRHTGRTVALKQIMNVPKEDDGTSIEVKYLTRLRNQSNIVNLIDHFYTDNGKHLFLVMEFVGRDLWKIISNPQTVIDLKTIKNITRQLLEAVYQCHSRNVMHRDIKPANLLLSPDGVIKLTDFGLSTDCRLEANQCLSSNVVSLYYRPPELLMGSTKYGPEIDMWSIGCILMEMVTNSYLFAGEIELQQLQLIFKRFGTPKESNWPGISNSKLYPDNNLIQKFPEYPQKSLLDSFPYLQFLPHVLDLASKLLTLDPRARINSYNALNHSWFNQNDSVLDHLIPSSSTFVDDLLQTFSTNLSNSLVSNNNHNNISKNNVLFQSPQQQSNIQIFSQPILQQIPIILPPPIPQPILQPVIPITTQPPATIYFTPKPIEIISNNNNNKSKIFNTLPQLQQQTQYQPIPQQNIEYIFYQPTQYIQQPQNVYILNNNNNNTSNNDSSHLLSSSLSPTNSFIYYSHPQQSISQAHLNTQNNIIHNNSSNIINHVQPFVDSNRIYYSTYSGDLSDSEEYEQQQQPTQTNIHQGFLVQPNIGLCHQNNIYSQNQQTNSMNLISTQQPNSHVTTFIPQPQPIIYFHSSSSTTTSPQQHQLIPLHFISPTNVDHQMNSSKCNYSSLQSHFTQNPIYI</sequence>
<keyword evidence="6 7" id="KW-0067">ATP-binding</keyword>
<dbReference type="GO" id="GO:0005737">
    <property type="term" value="C:cytoplasm"/>
    <property type="evidence" value="ECO:0007669"/>
    <property type="project" value="TreeGrafter"/>
</dbReference>
<keyword evidence="4 7" id="KW-0547">Nucleotide-binding</keyword>
<dbReference type="InterPro" id="IPR008271">
    <property type="entry name" value="Ser/Thr_kinase_AS"/>
</dbReference>
<evidence type="ECO:0000256" key="4">
    <source>
        <dbReference type="ARBA" id="ARBA00022741"/>
    </source>
</evidence>
<dbReference type="Gene3D" id="1.10.510.10">
    <property type="entry name" value="Transferase(Phosphotransferase) domain 1"/>
    <property type="match status" value="1"/>
</dbReference>
<evidence type="ECO:0000256" key="5">
    <source>
        <dbReference type="ARBA" id="ARBA00022777"/>
    </source>
</evidence>
<dbReference type="SMART" id="SM00220">
    <property type="entry name" value="S_TKc"/>
    <property type="match status" value="1"/>
</dbReference>
<name>A0A151ZBS5_TIELA</name>
<evidence type="ECO:0000256" key="6">
    <source>
        <dbReference type="ARBA" id="ARBA00022840"/>
    </source>
</evidence>
<dbReference type="STRING" id="361077.A0A151ZBS5"/>
<dbReference type="InParanoid" id="A0A151ZBS5"/>
<comment type="similarity">
    <text evidence="1">Belongs to the protein kinase superfamily. CMGC Ser/Thr protein kinase family. CDC2/CDKX subfamily.</text>
</comment>
<dbReference type="PANTHER" id="PTHR24056:SF246">
    <property type="entry name" value="ECDYSONE-INDUCED PROTEIN 63E, ISOFORM N"/>
    <property type="match status" value="1"/>
</dbReference>
<keyword evidence="10" id="KW-1185">Reference proteome</keyword>
<dbReference type="GO" id="GO:0005524">
    <property type="term" value="F:ATP binding"/>
    <property type="evidence" value="ECO:0007669"/>
    <property type="project" value="UniProtKB-UniRule"/>
</dbReference>
<evidence type="ECO:0000256" key="3">
    <source>
        <dbReference type="ARBA" id="ARBA00022679"/>
    </source>
</evidence>
<feature type="domain" description="Protein kinase" evidence="8">
    <location>
        <begin position="4"/>
        <end position="293"/>
    </location>
</feature>
<comment type="caution">
    <text evidence="9">The sequence shown here is derived from an EMBL/GenBank/DDBJ whole genome shotgun (WGS) entry which is preliminary data.</text>
</comment>